<name>A0A1S7LN29_MAGMO</name>
<accession>A0A1S7LN29</accession>
<evidence type="ECO:0008006" key="2">
    <source>
        <dbReference type="Google" id="ProtNLM"/>
    </source>
</evidence>
<dbReference type="InterPro" id="IPR016181">
    <property type="entry name" value="Acyl_CoA_acyltransferase"/>
</dbReference>
<sequence length="282" mass="32497">MAQLKPILDEDLDRVGVFLHREMNGAISPEQWAGAFRHPWMQDKPDNGMMLEQQGEIVGVLAAIYSERIFDGKQQRICNLTSWRVQEAHSAMSLALLKALVRRPDYTVLGTTPNEMVCRIYKLLGFELVPLERWVLRATPFAIGGQVLTGERARDALSGDAQRAWDDHGQFPWLHQLVLTDPSGAQPCHIIWRRSRWKRLPAATVLHLDHPESFMQNQGAWGRYLFWRYGIFSSHVEKRWLQRPQFVIGEEDYGWAAGLKSTELTADRLTYLYTEQMALPLE</sequence>
<reference evidence="1" key="1">
    <citation type="submission" date="2015-04" db="EMBL/GenBank/DDBJ databases">
        <authorList>
            <person name="Syromyatnikov M.Y."/>
            <person name="Popov V.N."/>
        </authorList>
    </citation>
    <scope>NUCLEOTIDE SEQUENCE</scope>
    <source>
        <strain evidence="1">MO-1</strain>
    </source>
</reference>
<gene>
    <name evidence="1" type="ORF">MAGMO_3920</name>
</gene>
<dbReference type="SUPFAM" id="SSF55729">
    <property type="entry name" value="Acyl-CoA N-acyltransferases (Nat)"/>
    <property type="match status" value="1"/>
</dbReference>
<protein>
    <recommendedName>
        <fullName evidence="2">N-acetyltransferase domain-containing protein</fullName>
    </recommendedName>
</protein>
<organism evidence="1">
    <name type="scientific">Magnetococcus massalia (strain MO-1)</name>
    <dbReference type="NCBI Taxonomy" id="451514"/>
    <lineage>
        <taxon>Bacteria</taxon>
        <taxon>Pseudomonadati</taxon>
        <taxon>Pseudomonadota</taxon>
        <taxon>Magnetococcia</taxon>
        <taxon>Magnetococcales</taxon>
        <taxon>Magnetococcaceae</taxon>
        <taxon>Magnetococcus</taxon>
    </lineage>
</organism>
<dbReference type="AlphaFoldDB" id="A0A1S7LN29"/>
<evidence type="ECO:0000313" key="1">
    <source>
        <dbReference type="EMBL" id="CRH08048.1"/>
    </source>
</evidence>
<proteinExistence type="predicted"/>
<dbReference type="EMBL" id="LO017727">
    <property type="protein sequence ID" value="CRH08048.1"/>
    <property type="molecule type" value="Genomic_DNA"/>
</dbReference>